<dbReference type="SUPFAM" id="SSF48208">
    <property type="entry name" value="Six-hairpin glycosidases"/>
    <property type="match status" value="1"/>
</dbReference>
<dbReference type="PANTHER" id="PTHR47791:SF3">
    <property type="entry name" value="MEIOTICALLY UP-REGULATED GENE 191 PROTEIN"/>
    <property type="match status" value="1"/>
</dbReference>
<dbReference type="Pfam" id="PF03663">
    <property type="entry name" value="Glyco_hydro_76"/>
    <property type="match status" value="1"/>
</dbReference>
<evidence type="ECO:0008006" key="3">
    <source>
        <dbReference type="Google" id="ProtNLM"/>
    </source>
</evidence>
<dbReference type="Proteomes" id="UP001500418">
    <property type="component" value="Unassembled WGS sequence"/>
</dbReference>
<dbReference type="InterPro" id="IPR005198">
    <property type="entry name" value="Glyco_hydro_76"/>
</dbReference>
<evidence type="ECO:0000313" key="2">
    <source>
        <dbReference type="Proteomes" id="UP001500418"/>
    </source>
</evidence>
<reference evidence="1 2" key="1">
    <citation type="journal article" date="2019" name="Int. J. Syst. Evol. Microbiol.">
        <title>The Global Catalogue of Microorganisms (GCM) 10K type strain sequencing project: providing services to taxonomists for standard genome sequencing and annotation.</title>
        <authorList>
            <consortium name="The Broad Institute Genomics Platform"/>
            <consortium name="The Broad Institute Genome Sequencing Center for Infectious Disease"/>
            <person name="Wu L."/>
            <person name="Ma J."/>
        </authorList>
    </citation>
    <scope>NUCLEOTIDE SEQUENCE [LARGE SCALE GENOMIC DNA]</scope>
    <source>
        <strain evidence="1 2">JCM 11444</strain>
    </source>
</reference>
<comment type="caution">
    <text evidence="1">The sequence shown here is derived from an EMBL/GenBank/DDBJ whole genome shotgun (WGS) entry which is preliminary data.</text>
</comment>
<dbReference type="InterPro" id="IPR053169">
    <property type="entry name" value="MUG_Protein"/>
</dbReference>
<dbReference type="Gene3D" id="1.50.10.20">
    <property type="match status" value="1"/>
</dbReference>
<dbReference type="PANTHER" id="PTHR47791">
    <property type="entry name" value="MEIOTICALLY UP-REGULATED GENE 191 PROTEIN"/>
    <property type="match status" value="1"/>
</dbReference>
<dbReference type="InterPro" id="IPR008928">
    <property type="entry name" value="6-hairpin_glycosidase_sf"/>
</dbReference>
<name>A0ABN1RPN5_9ACTN</name>
<keyword evidence="2" id="KW-1185">Reference proteome</keyword>
<accession>A0ABN1RPN5</accession>
<proteinExistence type="predicted"/>
<organism evidence="1 2">
    <name type="scientific">Streptomyces rhizosphaericus</name>
    <dbReference type="NCBI Taxonomy" id="114699"/>
    <lineage>
        <taxon>Bacteria</taxon>
        <taxon>Bacillati</taxon>
        <taxon>Actinomycetota</taxon>
        <taxon>Actinomycetes</taxon>
        <taxon>Kitasatosporales</taxon>
        <taxon>Streptomycetaceae</taxon>
        <taxon>Streptomyces</taxon>
        <taxon>Streptomyces violaceusniger group</taxon>
    </lineage>
</organism>
<dbReference type="EMBL" id="BAAAID010000135">
    <property type="protein sequence ID" value="GAA0961227.1"/>
    <property type="molecule type" value="Genomic_DNA"/>
</dbReference>
<protein>
    <recommendedName>
        <fullName evidence="3">Glycosyl hydrolase</fullName>
    </recommendedName>
</protein>
<gene>
    <name evidence="1" type="ORF">GCM10009575_095330</name>
</gene>
<evidence type="ECO:0000313" key="1">
    <source>
        <dbReference type="EMBL" id="GAA0961227.1"/>
    </source>
</evidence>
<sequence length="384" mass="42159">MSLTTQGVPDMHRRARRIWITAVVAACGVVLSLLATAIPAQGAPQAAPTARAKASAAVDAMMGFYDQETGRWNPEAPWWQSGNALQALLDFMTKTGSRKYLPEVKNTIAEQRKPLEWWPQGGGEFRADSTDDTGWWALAMTRMYDLTRDKQYLGIAKVDETYMRDYWDDTCGGGIWWDIRSKTYKNAISIELYIKLAASLHNRIPGDKVYLDHALEAWNWFKNSGMINNDHLVNDGLTTQSGGCANNNGTTWTYNQGVVLGGLVELYKATGQQSMLTTARQIADAVIASPLLSPKGILTEPCEAAGNCEFDGTAFKGIFARNLGELDNALPGHPYRSYLRAQADSAYANDRNGQNQYGQSWAGPFDKASIGRQGSAVSLLVSVL</sequence>